<sequence length="131" mass="14768">MALPRIIPSIMWRIRLAYSKGSDKANLGERPENERALAERLVADWKLFCQEHSVHLGTESSEIKKSTVALDKRLVTTFRDLIQSKQIEAAYDTSTLAMQIPATPRFMAKMALKLGQPLLAARIEEDMVSLV</sequence>
<keyword evidence="2" id="KW-1185">Reference proteome</keyword>
<evidence type="ECO:0000313" key="2">
    <source>
        <dbReference type="Proteomes" id="UP000591131"/>
    </source>
</evidence>
<comment type="caution">
    <text evidence="1">The sequence shown here is derived from an EMBL/GenBank/DDBJ whole genome shotgun (WGS) entry which is preliminary data.</text>
</comment>
<dbReference type="AlphaFoldDB" id="A0A7J6KIR7"/>
<dbReference type="EMBL" id="JAAPAO010003060">
    <property type="protein sequence ID" value="KAF4646844.1"/>
    <property type="molecule type" value="Genomic_DNA"/>
</dbReference>
<feature type="non-terminal residue" evidence="1">
    <location>
        <position position="1"/>
    </location>
</feature>
<name>A0A7J6KIR7_PERCH</name>
<reference evidence="1 2" key="1">
    <citation type="submission" date="2020-04" db="EMBL/GenBank/DDBJ databases">
        <title>Perkinsus chesapeaki whole genome sequence.</title>
        <authorList>
            <person name="Bogema D.R."/>
        </authorList>
    </citation>
    <scope>NUCLEOTIDE SEQUENCE [LARGE SCALE GENOMIC DNA]</scope>
    <source>
        <strain evidence="1">ATCC PRA-425</strain>
    </source>
</reference>
<gene>
    <name evidence="1" type="ORF">FOL47_005559</name>
</gene>
<protein>
    <submittedName>
        <fullName evidence="1">Uncharacterized protein</fullName>
    </submittedName>
</protein>
<evidence type="ECO:0000313" key="1">
    <source>
        <dbReference type="EMBL" id="KAF4646844.1"/>
    </source>
</evidence>
<accession>A0A7J6KIR7</accession>
<proteinExistence type="predicted"/>
<organism evidence="1 2">
    <name type="scientific">Perkinsus chesapeaki</name>
    <name type="common">Clam parasite</name>
    <name type="synonym">Perkinsus andrewsi</name>
    <dbReference type="NCBI Taxonomy" id="330153"/>
    <lineage>
        <taxon>Eukaryota</taxon>
        <taxon>Sar</taxon>
        <taxon>Alveolata</taxon>
        <taxon>Perkinsozoa</taxon>
        <taxon>Perkinsea</taxon>
        <taxon>Perkinsida</taxon>
        <taxon>Perkinsidae</taxon>
        <taxon>Perkinsus</taxon>
    </lineage>
</organism>
<dbReference type="Proteomes" id="UP000591131">
    <property type="component" value="Unassembled WGS sequence"/>
</dbReference>